<evidence type="ECO:0000256" key="1">
    <source>
        <dbReference type="SAM" id="Phobius"/>
    </source>
</evidence>
<dbReference type="InterPro" id="IPR046278">
    <property type="entry name" value="DUF6311"/>
</dbReference>
<dbReference type="Pfam" id="PF19830">
    <property type="entry name" value="DUF6311"/>
    <property type="match status" value="1"/>
</dbReference>
<accession>A0A7H0LK73</accession>
<evidence type="ECO:0000259" key="3">
    <source>
        <dbReference type="Pfam" id="PF25853"/>
    </source>
</evidence>
<feature type="domain" description="DUF6311" evidence="2">
    <location>
        <begin position="13"/>
        <end position="406"/>
    </location>
</feature>
<evidence type="ECO:0000259" key="2">
    <source>
        <dbReference type="Pfam" id="PF19830"/>
    </source>
</evidence>
<keyword evidence="1" id="KW-1133">Transmembrane helix</keyword>
<keyword evidence="1" id="KW-0472">Membrane</keyword>
<dbReference type="KEGG" id="spap:H3Z74_02155"/>
<name>A0A7H0LK73_9SPHN</name>
<feature type="domain" description="DUF6311" evidence="3">
    <location>
        <begin position="433"/>
        <end position="532"/>
    </location>
</feature>
<feature type="transmembrane region" description="Helical" evidence="1">
    <location>
        <begin position="133"/>
        <end position="164"/>
    </location>
</feature>
<feature type="transmembrane region" description="Helical" evidence="1">
    <location>
        <begin position="176"/>
        <end position="205"/>
    </location>
</feature>
<dbReference type="AlphaFoldDB" id="A0A7H0LK73"/>
<evidence type="ECO:0008006" key="6">
    <source>
        <dbReference type="Google" id="ProtNLM"/>
    </source>
</evidence>
<dbReference type="InterPro" id="IPR058671">
    <property type="entry name" value="DUF6311_C"/>
</dbReference>
<dbReference type="EMBL" id="CP061038">
    <property type="protein sequence ID" value="QNQ10076.1"/>
    <property type="molecule type" value="Genomic_DNA"/>
</dbReference>
<evidence type="ECO:0000313" key="4">
    <source>
        <dbReference type="EMBL" id="QNQ10076.1"/>
    </source>
</evidence>
<organism evidence="4 5">
    <name type="scientific">Sphingomonas alpina</name>
    <dbReference type="NCBI Taxonomy" id="653931"/>
    <lineage>
        <taxon>Bacteria</taxon>
        <taxon>Pseudomonadati</taxon>
        <taxon>Pseudomonadota</taxon>
        <taxon>Alphaproteobacteria</taxon>
        <taxon>Sphingomonadales</taxon>
        <taxon>Sphingomonadaceae</taxon>
        <taxon>Sphingomonas</taxon>
    </lineage>
</organism>
<dbReference type="Pfam" id="PF25853">
    <property type="entry name" value="DUF6311_C"/>
    <property type="match status" value="1"/>
</dbReference>
<gene>
    <name evidence="4" type="ORF">H3Z74_02155</name>
</gene>
<feature type="transmembrane region" description="Helical" evidence="1">
    <location>
        <begin position="101"/>
        <end position="121"/>
    </location>
</feature>
<dbReference type="Proteomes" id="UP000516148">
    <property type="component" value="Chromosome"/>
</dbReference>
<keyword evidence="5" id="KW-1185">Reference proteome</keyword>
<feature type="transmembrane region" description="Helical" evidence="1">
    <location>
        <begin position="317"/>
        <end position="337"/>
    </location>
</feature>
<feature type="transmembrane region" description="Helical" evidence="1">
    <location>
        <begin position="283"/>
        <end position="305"/>
    </location>
</feature>
<keyword evidence="1" id="KW-0812">Transmembrane</keyword>
<reference evidence="4 5" key="1">
    <citation type="submission" date="2020-09" db="EMBL/GenBank/DDBJ databases">
        <title>Sphingomonas sp., a new species isolated from pork steak.</title>
        <authorList>
            <person name="Heidler von Heilborn D."/>
        </authorList>
    </citation>
    <scope>NUCLEOTIDE SEQUENCE [LARGE SCALE GENOMIC DNA]</scope>
    <source>
        <strain evidence="5">S8-3T</strain>
    </source>
</reference>
<feature type="transmembrane region" description="Helical" evidence="1">
    <location>
        <begin position="217"/>
        <end position="238"/>
    </location>
</feature>
<sequence>MMRRSLSFAALGALAAMVFATWMHFGVLNPANVGWLIDGHDRGQSAIGLAAYLRAGGPWPLLHQPLLGAPEGMTLLFTDSIPLLGILLGPVARWLPPGLQFLGLWYLACIILQVGFAWAIVRPRAPDGMSAWLCAALLALMPVLINRYGHASLCAQWLILWALWLHLDPLRSRSSFWWAAVLGTAALVHSYLLLIVAAIWASAMLRALWVEPQRRRTLIGALGVAALAVAIVALHGVLGQRFASTGTYGAFPVALDAWWNPANPSYSALLPSSPDDGHGFEGFQYLGAGLIALVLIGMAWSAAGATRLATPAMPGDALRRLTCLVPALLVLAVVAIGPQPKFWGVPLWTFHLPPALTDALDPVRAGGRLFWPATYTLAVAALLVVCSMPRATLILAGALALQLVDLMPMLAAVRATSAAADSSAHYHRTRDPRWDALIAQAGTIDFQPPNPFADLALMEEVTWRAVRLCRPVRFTYAARETAGMRARLDAEARDFQAGRIEPTRLYVLLDGKVPRVLAGRVQRLDGIAIIAPTASPLPPGCRP</sequence>
<protein>
    <recommendedName>
        <fullName evidence="6">YfhO family protein</fullName>
    </recommendedName>
</protein>
<proteinExistence type="predicted"/>
<feature type="transmembrane region" description="Helical" evidence="1">
    <location>
        <begin position="369"/>
        <end position="386"/>
    </location>
</feature>
<evidence type="ECO:0000313" key="5">
    <source>
        <dbReference type="Proteomes" id="UP000516148"/>
    </source>
</evidence>
<feature type="transmembrane region" description="Helical" evidence="1">
    <location>
        <begin position="393"/>
        <end position="413"/>
    </location>
</feature>